<dbReference type="EMBL" id="CP001857">
    <property type="protein sequence ID" value="ADB57977.1"/>
    <property type="molecule type" value="Genomic_DNA"/>
</dbReference>
<dbReference type="AlphaFoldDB" id="D2RI52"/>
<name>D2RI52_ARCPA</name>
<proteinExistence type="predicted"/>
<dbReference type="RefSeq" id="WP_012940313.1">
    <property type="nucleotide sequence ID" value="NC_013741.1"/>
</dbReference>
<dbReference type="KEGG" id="apo:Arcpr_0916"/>
<reference evidence="1 2" key="1">
    <citation type="journal article" date="2010" name="Stand. Genomic Sci.">
        <title>Complete genome sequence of Archaeoglobus profundus type strain (AV18).</title>
        <authorList>
            <person name="von Jan M."/>
            <person name="Lapidus A."/>
            <person name="Del Rio T.G."/>
            <person name="Copeland A."/>
            <person name="Tice H."/>
            <person name="Cheng J.F."/>
            <person name="Lucas S."/>
            <person name="Chen F."/>
            <person name="Nolan M."/>
            <person name="Goodwin L."/>
            <person name="Han C."/>
            <person name="Pitluck S."/>
            <person name="Liolios K."/>
            <person name="Ivanova N."/>
            <person name="Mavromatis K."/>
            <person name="Ovchinnikova G."/>
            <person name="Chertkov O."/>
            <person name="Pati A."/>
            <person name="Chen A."/>
            <person name="Palaniappan K."/>
            <person name="Land M."/>
            <person name="Hauser L."/>
            <person name="Chang Y.J."/>
            <person name="Jeffries C.D."/>
            <person name="Saunders E."/>
            <person name="Brettin T."/>
            <person name="Detter J.C."/>
            <person name="Chain P."/>
            <person name="Eichinger K."/>
            <person name="Huber H."/>
            <person name="Spring S."/>
            <person name="Rohde M."/>
            <person name="Goker M."/>
            <person name="Wirth R."/>
            <person name="Woyke T."/>
            <person name="Bristow J."/>
            <person name="Eisen J.A."/>
            <person name="Markowitz V."/>
            <person name="Hugenholtz P."/>
            <person name="Kyrpides N.C."/>
            <person name="Klenk H.P."/>
        </authorList>
    </citation>
    <scope>NUCLEOTIDE SEQUENCE [LARGE SCALE GENOMIC DNA]</scope>
    <source>
        <strain evidence="2">DSM 5631 / JCM 9629 / NBRC 100127 / Av18</strain>
    </source>
</reference>
<dbReference type="STRING" id="572546.Arcpr_0916"/>
<evidence type="ECO:0000313" key="2">
    <source>
        <dbReference type="Proteomes" id="UP000001901"/>
    </source>
</evidence>
<evidence type="ECO:0008006" key="3">
    <source>
        <dbReference type="Google" id="ProtNLM"/>
    </source>
</evidence>
<protein>
    <recommendedName>
        <fullName evidence="3">DUF4352 domain-containing protein</fullName>
    </recommendedName>
</protein>
<evidence type="ECO:0000313" key="1">
    <source>
        <dbReference type="EMBL" id="ADB57977.1"/>
    </source>
</evidence>
<dbReference type="PROSITE" id="PS51257">
    <property type="entry name" value="PROKAR_LIPOPROTEIN"/>
    <property type="match status" value="1"/>
</dbReference>
<dbReference type="PaxDb" id="572546-Arcpr_0916"/>
<gene>
    <name evidence="1" type="ordered locus">Arcpr_0916</name>
</gene>
<dbReference type="HOGENOM" id="CLU_1709021_0_0_2"/>
<keyword evidence="2" id="KW-1185">Reference proteome</keyword>
<sequence>MRKLIAIAFLIGLVSALTGCSEVNKLVGSISGITKEGELKAFPVTVNYEIKSGTFAMRKVYMLRLIFHNHGSESYSFAISAPVVVDSSGTTYNCLLCTAEYITIYPDQKIVKEYPFEKLPDSGNLYIDVYVKDEETGRFKKSETLKLSLHKTS</sequence>
<dbReference type="Proteomes" id="UP000001901">
    <property type="component" value="Chromosome"/>
</dbReference>
<accession>D2RI52</accession>
<dbReference type="GeneID" id="8739581"/>
<organism evidence="1 2">
    <name type="scientific">Archaeoglobus profundus (strain DSM 5631 / JCM 9629 / NBRC 100127 / Av18)</name>
    <dbReference type="NCBI Taxonomy" id="572546"/>
    <lineage>
        <taxon>Archaea</taxon>
        <taxon>Methanobacteriati</taxon>
        <taxon>Methanobacteriota</taxon>
        <taxon>Archaeoglobi</taxon>
        <taxon>Archaeoglobales</taxon>
        <taxon>Archaeoglobaceae</taxon>
        <taxon>Archaeoglobus</taxon>
    </lineage>
</organism>